<dbReference type="EMBL" id="CADEHS020000166">
    <property type="protein sequence ID" value="CAG9950361.1"/>
    <property type="molecule type" value="Genomic_DNA"/>
</dbReference>
<proteinExistence type="predicted"/>
<reference evidence="1" key="2">
    <citation type="submission" date="2021-10" db="EMBL/GenBank/DDBJ databases">
        <authorList>
            <person name="Piombo E."/>
        </authorList>
    </citation>
    <scope>NUCLEOTIDE SEQUENCE</scope>
</reference>
<evidence type="ECO:0000313" key="2">
    <source>
        <dbReference type="Proteomes" id="UP000836387"/>
    </source>
</evidence>
<name>A0ACA9UAV2_BIOOC</name>
<reference evidence="1" key="1">
    <citation type="submission" date="2020-04" db="EMBL/GenBank/DDBJ databases">
        <authorList>
            <person name="Broberg M."/>
        </authorList>
    </citation>
    <scope>NUCLEOTIDE SEQUENCE</scope>
</reference>
<keyword evidence="2" id="KW-1185">Reference proteome</keyword>
<evidence type="ECO:0000313" key="1">
    <source>
        <dbReference type="EMBL" id="CAG9950361.1"/>
    </source>
</evidence>
<protein>
    <submittedName>
        <fullName evidence="1">Uncharacterized protein</fullName>
    </submittedName>
</protein>
<gene>
    <name evidence="1" type="ORF">CRV2_00019645</name>
</gene>
<sequence>MASIPPAPDPAVAVAYEVSEDIELYIRVDEAEREQPVDCTYRPTKKATSKYGTRFDPFPVKPIRKPQIKELPLTPLNLYVNRKQIHGLATQITGCQLISVYETIGVHPSRGL</sequence>
<accession>A0ACA9UAV2</accession>
<comment type="caution">
    <text evidence="1">The sequence shown here is derived from an EMBL/GenBank/DDBJ whole genome shotgun (WGS) entry which is preliminary data.</text>
</comment>
<dbReference type="Proteomes" id="UP000836387">
    <property type="component" value="Unassembled WGS sequence"/>
</dbReference>
<organism evidence="1 2">
    <name type="scientific">Clonostachys rosea f. rosea IK726</name>
    <dbReference type="NCBI Taxonomy" id="1349383"/>
    <lineage>
        <taxon>Eukaryota</taxon>
        <taxon>Fungi</taxon>
        <taxon>Dikarya</taxon>
        <taxon>Ascomycota</taxon>
        <taxon>Pezizomycotina</taxon>
        <taxon>Sordariomycetes</taxon>
        <taxon>Hypocreomycetidae</taxon>
        <taxon>Hypocreales</taxon>
        <taxon>Bionectriaceae</taxon>
        <taxon>Clonostachys</taxon>
    </lineage>
</organism>